<evidence type="ECO:0000313" key="8">
    <source>
        <dbReference type="Proteomes" id="UP000007089"/>
    </source>
</evidence>
<feature type="transmembrane region" description="Helical" evidence="6">
    <location>
        <begin position="12"/>
        <end position="31"/>
    </location>
</feature>
<organism evidence="7 8">
    <name type="scientific">Anaeromyxobacter dehalogenans (strain ATCC BAA-258 / DSM 21875 / 2CP-1)</name>
    <dbReference type="NCBI Taxonomy" id="455488"/>
    <lineage>
        <taxon>Bacteria</taxon>
        <taxon>Pseudomonadati</taxon>
        <taxon>Myxococcota</taxon>
        <taxon>Myxococcia</taxon>
        <taxon>Myxococcales</taxon>
        <taxon>Cystobacterineae</taxon>
        <taxon>Anaeromyxobacteraceae</taxon>
        <taxon>Anaeromyxobacter</taxon>
    </lineage>
</organism>
<sequence>MTAGLRGLPARPGARAAAAGLAAAGVLLLLSRAPGDLAPAAARGGLAACAVGALAALARRRGARARPAPALVIVARAPLSRDAGLALVEVDGRRLLVGFGSDRVALLDGAPAATAPGDRP</sequence>
<dbReference type="KEGG" id="acp:A2cp1_0740"/>
<proteinExistence type="predicted"/>
<evidence type="ECO:0008006" key="9">
    <source>
        <dbReference type="Google" id="ProtNLM"/>
    </source>
</evidence>
<keyword evidence="4 6" id="KW-1133">Transmembrane helix</keyword>
<evidence type="ECO:0000256" key="3">
    <source>
        <dbReference type="ARBA" id="ARBA00022692"/>
    </source>
</evidence>
<dbReference type="InterPro" id="IPR022781">
    <property type="entry name" value="Flagellar_biosynth_FliO"/>
</dbReference>
<keyword evidence="5 6" id="KW-0472">Membrane</keyword>
<evidence type="ECO:0000256" key="1">
    <source>
        <dbReference type="ARBA" id="ARBA00004236"/>
    </source>
</evidence>
<keyword evidence="8" id="KW-1185">Reference proteome</keyword>
<keyword evidence="3 6" id="KW-0812">Transmembrane</keyword>
<dbReference type="GO" id="GO:0016020">
    <property type="term" value="C:membrane"/>
    <property type="evidence" value="ECO:0007669"/>
    <property type="project" value="InterPro"/>
</dbReference>
<accession>B8JD67</accession>
<evidence type="ECO:0000256" key="4">
    <source>
        <dbReference type="ARBA" id="ARBA00022989"/>
    </source>
</evidence>
<name>B8JD67_ANAD2</name>
<dbReference type="Pfam" id="PF04347">
    <property type="entry name" value="FliO"/>
    <property type="match status" value="1"/>
</dbReference>
<evidence type="ECO:0000256" key="2">
    <source>
        <dbReference type="ARBA" id="ARBA00022475"/>
    </source>
</evidence>
<dbReference type="AlphaFoldDB" id="B8JD67"/>
<dbReference type="RefSeq" id="WP_012632121.1">
    <property type="nucleotide sequence ID" value="NC_011891.1"/>
</dbReference>
<evidence type="ECO:0000313" key="7">
    <source>
        <dbReference type="EMBL" id="ACL64095.1"/>
    </source>
</evidence>
<gene>
    <name evidence="7" type="ordered locus">A2cp1_0740</name>
</gene>
<comment type="subcellular location">
    <subcellularLocation>
        <location evidence="1">Cell membrane</location>
    </subcellularLocation>
</comment>
<dbReference type="EMBL" id="CP001359">
    <property type="protein sequence ID" value="ACL64095.1"/>
    <property type="molecule type" value="Genomic_DNA"/>
</dbReference>
<evidence type="ECO:0000256" key="5">
    <source>
        <dbReference type="ARBA" id="ARBA00023136"/>
    </source>
</evidence>
<protein>
    <recommendedName>
        <fullName evidence="9">Flagellar biosynthesis protein FliO</fullName>
    </recommendedName>
</protein>
<dbReference type="GO" id="GO:0044781">
    <property type="term" value="P:bacterial-type flagellum organization"/>
    <property type="evidence" value="ECO:0007669"/>
    <property type="project" value="InterPro"/>
</dbReference>
<reference evidence="7" key="1">
    <citation type="submission" date="2009-01" db="EMBL/GenBank/DDBJ databases">
        <title>Complete sequence of Anaeromyxobacter dehalogenans 2CP-1.</title>
        <authorList>
            <consortium name="US DOE Joint Genome Institute"/>
            <person name="Lucas S."/>
            <person name="Copeland A."/>
            <person name="Lapidus A."/>
            <person name="Glavina del Rio T."/>
            <person name="Dalin E."/>
            <person name="Tice H."/>
            <person name="Bruce D."/>
            <person name="Goodwin L."/>
            <person name="Pitluck S."/>
            <person name="Saunders E."/>
            <person name="Brettin T."/>
            <person name="Detter J.C."/>
            <person name="Han C."/>
            <person name="Larimer F."/>
            <person name="Land M."/>
            <person name="Hauser L."/>
            <person name="Kyrpides N."/>
            <person name="Ovchinnikova G."/>
            <person name="Beliaev A.S."/>
            <person name="Richardson P."/>
        </authorList>
    </citation>
    <scope>NUCLEOTIDE SEQUENCE</scope>
    <source>
        <strain evidence="7">2CP-1</strain>
    </source>
</reference>
<keyword evidence="2" id="KW-1003">Cell membrane</keyword>
<dbReference type="Proteomes" id="UP000007089">
    <property type="component" value="Chromosome"/>
</dbReference>
<dbReference type="HOGENOM" id="CLU_2056466_0_0_7"/>
<evidence type="ECO:0000256" key="6">
    <source>
        <dbReference type="SAM" id="Phobius"/>
    </source>
</evidence>
<feature type="transmembrane region" description="Helical" evidence="6">
    <location>
        <begin position="37"/>
        <end position="58"/>
    </location>
</feature>